<dbReference type="EMBL" id="CAFBPD010000280">
    <property type="protein sequence ID" value="CAB5022450.1"/>
    <property type="molecule type" value="Genomic_DNA"/>
</dbReference>
<gene>
    <name evidence="2" type="ORF">UFOPK4061_01479</name>
</gene>
<dbReference type="InterPro" id="IPR058652">
    <property type="entry name" value="VapC50_C"/>
</dbReference>
<protein>
    <submittedName>
        <fullName evidence="2">Unannotated protein</fullName>
    </submittedName>
</protein>
<evidence type="ECO:0000313" key="2">
    <source>
        <dbReference type="EMBL" id="CAB5022450.1"/>
    </source>
</evidence>
<name>A0A6J7QXF3_9ZZZZ</name>
<dbReference type="Pfam" id="PF26343">
    <property type="entry name" value="VapC50_C"/>
    <property type="match status" value="1"/>
</dbReference>
<feature type="domain" description="VapC50 C-terminal" evidence="1">
    <location>
        <begin position="109"/>
        <end position="161"/>
    </location>
</feature>
<accession>A0A6J7QXF3</accession>
<organism evidence="2">
    <name type="scientific">freshwater metagenome</name>
    <dbReference type="NCBI Taxonomy" id="449393"/>
    <lineage>
        <taxon>unclassified sequences</taxon>
        <taxon>metagenomes</taxon>
        <taxon>ecological metagenomes</taxon>
    </lineage>
</organism>
<reference evidence="2" key="1">
    <citation type="submission" date="2020-05" db="EMBL/GenBank/DDBJ databases">
        <authorList>
            <person name="Chiriac C."/>
            <person name="Salcher M."/>
            <person name="Ghai R."/>
            <person name="Kavagutti S V."/>
        </authorList>
    </citation>
    <scope>NUCLEOTIDE SEQUENCE</scope>
</reference>
<sequence length="164" mass="17667">MRCHAAEVLKVVWCDEMLAEFERKLPDVWGFSPEKARDTVRRFTAAAPGGRITPTAYGGLIGEMTGKDPDVHAMAAAARAGADVLLTHNLADFPTDDLGMHCTAMTPADLFAHLAELYPEDLAAVIRRSAAGLSRPPLTADDVLDKLAEVGLGEMATHLRPFMP</sequence>
<dbReference type="AlphaFoldDB" id="A0A6J7QXF3"/>
<proteinExistence type="predicted"/>
<evidence type="ECO:0000259" key="1">
    <source>
        <dbReference type="Pfam" id="PF26343"/>
    </source>
</evidence>